<evidence type="ECO:0000313" key="1">
    <source>
        <dbReference type="EMBL" id="ECC3916779.1"/>
    </source>
</evidence>
<sequence>MINIEYYLTNNELIFLRKNKRFNMFNKGKSLNKEELNVNLINPCSVNGLISIVDHKNITTIIQRELIVFTASEENGWFYSDGKTPTTRIYFITGKWVRVALSGDELAKLLKPEGDL</sequence>
<protein>
    <submittedName>
        <fullName evidence="1">Uncharacterized protein</fullName>
    </submittedName>
</protein>
<organism evidence="1">
    <name type="scientific">Salmonella diarizonae</name>
    <dbReference type="NCBI Taxonomy" id="59204"/>
    <lineage>
        <taxon>Bacteria</taxon>
        <taxon>Pseudomonadati</taxon>
        <taxon>Pseudomonadota</taxon>
        <taxon>Gammaproteobacteria</taxon>
        <taxon>Enterobacterales</taxon>
        <taxon>Enterobacteriaceae</taxon>
        <taxon>Salmonella</taxon>
    </lineage>
</organism>
<gene>
    <name evidence="1" type="ORF">CTQ69_22965</name>
</gene>
<dbReference type="EMBL" id="AAIBIC010000038">
    <property type="protein sequence ID" value="ECC3916779.1"/>
    <property type="molecule type" value="Genomic_DNA"/>
</dbReference>
<comment type="caution">
    <text evidence="1">The sequence shown here is derived from an EMBL/GenBank/DDBJ whole genome shotgun (WGS) entry which is preliminary data.</text>
</comment>
<reference evidence="1" key="1">
    <citation type="submission" date="2018-08" db="EMBL/GenBank/DDBJ databases">
        <authorList>
            <person name="Ashton P.M."/>
            <person name="Dallman T."/>
            <person name="Nair S."/>
            <person name="De Pinna E."/>
            <person name="Peters T."/>
            <person name="Grant K."/>
        </authorList>
    </citation>
    <scope>NUCLEOTIDE SEQUENCE [LARGE SCALE GENOMIC DNA]</scope>
    <source>
        <strain evidence="1">294779</strain>
    </source>
</reference>
<proteinExistence type="predicted"/>
<dbReference type="Proteomes" id="UP000839735">
    <property type="component" value="Unassembled WGS sequence"/>
</dbReference>
<name>A0A5Y1YCL7_SALDZ</name>
<accession>A0A5Y1YCL7</accession>
<dbReference type="AlphaFoldDB" id="A0A5Y1YCL7"/>